<reference evidence="2" key="1">
    <citation type="journal article" date="2019" name="Plant Biotechnol. J.">
        <title>Genome sequencing of the Australian wild diploid species Gossypium australe highlights disease resistance and delayed gland morphogenesis.</title>
        <authorList>
            <person name="Cai Y."/>
            <person name="Cai X."/>
            <person name="Wang Q."/>
            <person name="Wang P."/>
            <person name="Zhang Y."/>
            <person name="Cai C."/>
            <person name="Xu Y."/>
            <person name="Wang K."/>
            <person name="Zhou Z."/>
            <person name="Wang C."/>
            <person name="Geng S."/>
            <person name="Li B."/>
            <person name="Dong Q."/>
            <person name="Hou Y."/>
            <person name="Wang H."/>
            <person name="Ai P."/>
            <person name="Liu Z."/>
            <person name="Yi F."/>
            <person name="Sun M."/>
            <person name="An G."/>
            <person name="Cheng J."/>
            <person name="Zhang Y."/>
            <person name="Shi Q."/>
            <person name="Xie Y."/>
            <person name="Shi X."/>
            <person name="Chang Y."/>
            <person name="Huang F."/>
            <person name="Chen Y."/>
            <person name="Hong S."/>
            <person name="Mi L."/>
            <person name="Sun Q."/>
            <person name="Zhang L."/>
            <person name="Zhou B."/>
            <person name="Peng R."/>
            <person name="Zhang X."/>
            <person name="Liu F."/>
        </authorList>
    </citation>
    <scope>NUCLEOTIDE SEQUENCE [LARGE SCALE GENOMIC DNA]</scope>
    <source>
        <strain evidence="2">cv. PA1801</strain>
    </source>
</reference>
<comment type="caution">
    <text evidence="1">The sequence shown here is derived from an EMBL/GenBank/DDBJ whole genome shotgun (WGS) entry which is preliminary data.</text>
</comment>
<name>A0A5B6VL16_9ROSI</name>
<evidence type="ECO:0000313" key="2">
    <source>
        <dbReference type="Proteomes" id="UP000325315"/>
    </source>
</evidence>
<proteinExistence type="predicted"/>
<keyword evidence="2" id="KW-1185">Reference proteome</keyword>
<organism evidence="1 2">
    <name type="scientific">Gossypium australe</name>
    <dbReference type="NCBI Taxonomy" id="47621"/>
    <lineage>
        <taxon>Eukaryota</taxon>
        <taxon>Viridiplantae</taxon>
        <taxon>Streptophyta</taxon>
        <taxon>Embryophyta</taxon>
        <taxon>Tracheophyta</taxon>
        <taxon>Spermatophyta</taxon>
        <taxon>Magnoliopsida</taxon>
        <taxon>eudicotyledons</taxon>
        <taxon>Gunneridae</taxon>
        <taxon>Pentapetalae</taxon>
        <taxon>rosids</taxon>
        <taxon>malvids</taxon>
        <taxon>Malvales</taxon>
        <taxon>Malvaceae</taxon>
        <taxon>Malvoideae</taxon>
        <taxon>Gossypium</taxon>
    </lineage>
</organism>
<protein>
    <submittedName>
        <fullName evidence="1">Protein MCM10</fullName>
    </submittedName>
</protein>
<dbReference type="AlphaFoldDB" id="A0A5B6VL16"/>
<gene>
    <name evidence="1" type="ORF">EPI10_015486</name>
</gene>
<evidence type="ECO:0000313" key="1">
    <source>
        <dbReference type="EMBL" id="KAA3469725.1"/>
    </source>
</evidence>
<accession>A0A5B6VL16</accession>
<dbReference type="EMBL" id="SMMG02000006">
    <property type="protein sequence ID" value="KAA3469725.1"/>
    <property type="molecule type" value="Genomic_DNA"/>
</dbReference>
<dbReference type="Proteomes" id="UP000325315">
    <property type="component" value="Unassembled WGS sequence"/>
</dbReference>
<sequence length="65" mass="7381">MACDMGVSGGLVRPTAWSHGKWIPIELYLMKLKVMCQLPLKGQHLLNLDPYWVAREESLKKPSSK</sequence>
<dbReference type="OrthoDB" id="1300414at2759"/>